<feature type="compositionally biased region" description="Basic residues" evidence="2">
    <location>
        <begin position="1"/>
        <end position="11"/>
    </location>
</feature>
<comment type="caution">
    <text evidence="3">The sequence shown here is derived from an EMBL/GenBank/DDBJ whole genome shotgun (WGS) entry which is preliminary data.</text>
</comment>
<feature type="region of interest" description="Disordered" evidence="2">
    <location>
        <begin position="1"/>
        <end position="27"/>
    </location>
</feature>
<feature type="coiled-coil region" evidence="1">
    <location>
        <begin position="140"/>
        <end position="167"/>
    </location>
</feature>
<keyword evidence="1" id="KW-0175">Coiled coil</keyword>
<sequence length="353" mass="40659">MLSAHRNKNKSRIPMPITSQQRHNKKVNKAVVTPAKLDQKKNNNKSSLFSTTCFRMAQEARNYNKPYIRSEHSHKKSPPLLSSLTTTNKMNKNIHKSPITRLKEDLETWRQKKLDDELLVQKQSNAILKLKQQLALQTEIQQERQRKAVLQSKLKAITAEIESLSMDVVDSLDVKTTLDQHVSYTDTIKELQSQLESREADFKRKLGQYQRELQHKEQCIQQQQATRKQLQRDHADHIAQLNTAHTDHTQTLQAQYQKEAATMRTLSKPSISSIDVSSAIEQALNEFEQEQHNHAPSSPPPTTTCTPLIYHPVTVTALAKTNQQWYSKRYMPIDAVSWPVPQAAPNLKRQIRI</sequence>
<accession>A0AAN7HK65</accession>
<organism evidence="3 4">
    <name type="scientific">Mucor velutinosus</name>
    <dbReference type="NCBI Taxonomy" id="708070"/>
    <lineage>
        <taxon>Eukaryota</taxon>
        <taxon>Fungi</taxon>
        <taxon>Fungi incertae sedis</taxon>
        <taxon>Mucoromycota</taxon>
        <taxon>Mucoromycotina</taxon>
        <taxon>Mucoromycetes</taxon>
        <taxon>Mucorales</taxon>
        <taxon>Mucorineae</taxon>
        <taxon>Mucoraceae</taxon>
        <taxon>Mucor</taxon>
    </lineage>
</organism>
<dbReference type="EMBL" id="JASEJX010000033">
    <property type="protein sequence ID" value="KAK4510379.1"/>
    <property type="molecule type" value="Genomic_DNA"/>
</dbReference>
<feature type="coiled-coil region" evidence="1">
    <location>
        <begin position="213"/>
        <end position="240"/>
    </location>
</feature>
<evidence type="ECO:0000256" key="1">
    <source>
        <dbReference type="SAM" id="Coils"/>
    </source>
</evidence>
<keyword evidence="4" id="KW-1185">Reference proteome</keyword>
<dbReference type="AlphaFoldDB" id="A0AAN7HK65"/>
<evidence type="ECO:0000313" key="4">
    <source>
        <dbReference type="Proteomes" id="UP001304243"/>
    </source>
</evidence>
<evidence type="ECO:0000256" key="2">
    <source>
        <dbReference type="SAM" id="MobiDB-lite"/>
    </source>
</evidence>
<proteinExistence type="predicted"/>
<gene>
    <name evidence="3" type="ORF">ATC70_004809</name>
</gene>
<dbReference type="GeneID" id="89948495"/>
<protein>
    <submittedName>
        <fullName evidence="3">Uncharacterized protein</fullName>
    </submittedName>
</protein>
<reference evidence="3 4" key="1">
    <citation type="submission" date="2022-11" db="EMBL/GenBank/DDBJ databases">
        <title>Mucor velutinosus strain NIH1002 WGS.</title>
        <authorList>
            <person name="Subramanian P."/>
            <person name="Mullikin J.C."/>
            <person name="Segre J.A."/>
            <person name="Zelazny A.M."/>
        </authorList>
    </citation>
    <scope>NUCLEOTIDE SEQUENCE [LARGE SCALE GENOMIC DNA]</scope>
    <source>
        <strain evidence="3 4">NIH1002</strain>
    </source>
</reference>
<evidence type="ECO:0000313" key="3">
    <source>
        <dbReference type="EMBL" id="KAK4510379.1"/>
    </source>
</evidence>
<dbReference type="RefSeq" id="XP_064677045.1">
    <property type="nucleotide sequence ID" value="XM_064824109.1"/>
</dbReference>
<dbReference type="Proteomes" id="UP001304243">
    <property type="component" value="Unassembled WGS sequence"/>
</dbReference>
<name>A0AAN7HK65_9FUNG</name>